<proteinExistence type="predicted"/>
<dbReference type="RefSeq" id="WP_084209417.1">
    <property type="nucleotide sequence ID" value="NZ_BJOH01000029.1"/>
</dbReference>
<keyword evidence="2" id="KW-1133">Transmembrane helix</keyword>
<dbReference type="Gene3D" id="6.10.280.130">
    <property type="match status" value="1"/>
</dbReference>
<feature type="transmembrane region" description="Helical" evidence="2">
    <location>
        <begin position="69"/>
        <end position="88"/>
    </location>
</feature>
<accession>A0ABU9GG29</accession>
<dbReference type="InterPro" id="IPR038414">
    <property type="entry name" value="CcoP_N_sf"/>
</dbReference>
<gene>
    <name evidence="3" type="ORF">V6243_11395</name>
</gene>
<evidence type="ECO:0000256" key="2">
    <source>
        <dbReference type="SAM" id="Phobius"/>
    </source>
</evidence>
<keyword evidence="2" id="KW-0812">Transmembrane</keyword>
<reference evidence="3 4" key="1">
    <citation type="submission" date="2024-02" db="EMBL/GenBank/DDBJ databases">
        <title>Bacteria isolated from the canopy kelp, Nereocystis luetkeana.</title>
        <authorList>
            <person name="Pfister C.A."/>
            <person name="Younker I.T."/>
            <person name="Light S.H."/>
        </authorList>
    </citation>
    <scope>NUCLEOTIDE SEQUENCE [LARGE SCALE GENOMIC DNA]</scope>
    <source>
        <strain evidence="3 4">TI.5.07</strain>
    </source>
</reference>
<name>A0ABU9GG29_COBMA</name>
<sequence length="92" mass="10049">MNLLANVDLPLFWQAWISMLTLGSLAFCTLLLVGLRSRSTSPDDDLQGDGPGDEHRIDGTPQPDRPLPLVWSLLFLLTLLVSMGQIVMSLSG</sequence>
<dbReference type="Proteomes" id="UP001378242">
    <property type="component" value="Unassembled WGS sequence"/>
</dbReference>
<feature type="transmembrane region" description="Helical" evidence="2">
    <location>
        <begin position="12"/>
        <end position="33"/>
    </location>
</feature>
<protein>
    <submittedName>
        <fullName evidence="3">Uncharacterized protein</fullName>
    </submittedName>
</protein>
<keyword evidence="2" id="KW-0472">Membrane</keyword>
<feature type="region of interest" description="Disordered" evidence="1">
    <location>
        <begin position="38"/>
        <end position="65"/>
    </location>
</feature>
<evidence type="ECO:0000313" key="4">
    <source>
        <dbReference type="Proteomes" id="UP001378242"/>
    </source>
</evidence>
<organism evidence="3 4">
    <name type="scientific">Cobetia marina</name>
    <name type="common">Deleya marina</name>
    <dbReference type="NCBI Taxonomy" id="28258"/>
    <lineage>
        <taxon>Bacteria</taxon>
        <taxon>Pseudomonadati</taxon>
        <taxon>Pseudomonadota</taxon>
        <taxon>Gammaproteobacteria</taxon>
        <taxon>Oceanospirillales</taxon>
        <taxon>Halomonadaceae</taxon>
        <taxon>Cobetia</taxon>
    </lineage>
</organism>
<comment type="caution">
    <text evidence="3">The sequence shown here is derived from an EMBL/GenBank/DDBJ whole genome shotgun (WGS) entry which is preliminary data.</text>
</comment>
<dbReference type="GeneID" id="43179307"/>
<keyword evidence="4" id="KW-1185">Reference proteome</keyword>
<evidence type="ECO:0000256" key="1">
    <source>
        <dbReference type="SAM" id="MobiDB-lite"/>
    </source>
</evidence>
<dbReference type="EMBL" id="JBAKAP010000011">
    <property type="protein sequence ID" value="MEL0617438.1"/>
    <property type="molecule type" value="Genomic_DNA"/>
</dbReference>
<evidence type="ECO:0000313" key="3">
    <source>
        <dbReference type="EMBL" id="MEL0617438.1"/>
    </source>
</evidence>